<keyword evidence="2" id="KW-1185">Reference proteome</keyword>
<proteinExistence type="predicted"/>
<evidence type="ECO:0000313" key="1">
    <source>
        <dbReference type="EMBL" id="GFT45472.1"/>
    </source>
</evidence>
<sequence>MEIKKNSYFPRRICAINLVRPFDLLEEQGQNASLCPLQFVSDSSWNFFFFLGGRLHRKDYFNALSNYLQHPLSANRKYQTASLIFKKVLLSVCDTSQRSSPILLLHLFVMNNDRKGEGEKVVFFDKCVPCIPRFTIRVSIDRICLIDK</sequence>
<accession>A0A8X6P2W7</accession>
<evidence type="ECO:0000313" key="2">
    <source>
        <dbReference type="Proteomes" id="UP000887013"/>
    </source>
</evidence>
<dbReference type="Proteomes" id="UP000887013">
    <property type="component" value="Unassembled WGS sequence"/>
</dbReference>
<reference evidence="1" key="1">
    <citation type="submission" date="2020-08" db="EMBL/GenBank/DDBJ databases">
        <title>Multicomponent nature underlies the extraordinary mechanical properties of spider dragline silk.</title>
        <authorList>
            <person name="Kono N."/>
            <person name="Nakamura H."/>
            <person name="Mori M."/>
            <person name="Yoshida Y."/>
            <person name="Ohtoshi R."/>
            <person name="Malay A.D."/>
            <person name="Moran D.A.P."/>
            <person name="Tomita M."/>
            <person name="Numata K."/>
            <person name="Arakawa K."/>
        </authorList>
    </citation>
    <scope>NUCLEOTIDE SEQUENCE</scope>
</reference>
<gene>
    <name evidence="1" type="ORF">NPIL_688241</name>
</gene>
<comment type="caution">
    <text evidence="1">The sequence shown here is derived from an EMBL/GenBank/DDBJ whole genome shotgun (WGS) entry which is preliminary data.</text>
</comment>
<name>A0A8X6P2W7_NEPPI</name>
<dbReference type="EMBL" id="BMAW01064500">
    <property type="protein sequence ID" value="GFT45472.1"/>
    <property type="molecule type" value="Genomic_DNA"/>
</dbReference>
<dbReference type="AlphaFoldDB" id="A0A8X6P2W7"/>
<organism evidence="1 2">
    <name type="scientific">Nephila pilipes</name>
    <name type="common">Giant wood spider</name>
    <name type="synonym">Nephila maculata</name>
    <dbReference type="NCBI Taxonomy" id="299642"/>
    <lineage>
        <taxon>Eukaryota</taxon>
        <taxon>Metazoa</taxon>
        <taxon>Ecdysozoa</taxon>
        <taxon>Arthropoda</taxon>
        <taxon>Chelicerata</taxon>
        <taxon>Arachnida</taxon>
        <taxon>Araneae</taxon>
        <taxon>Araneomorphae</taxon>
        <taxon>Entelegynae</taxon>
        <taxon>Araneoidea</taxon>
        <taxon>Nephilidae</taxon>
        <taxon>Nephila</taxon>
    </lineage>
</organism>
<protein>
    <submittedName>
        <fullName evidence="1">Uncharacterized protein</fullName>
    </submittedName>
</protein>